<accession>C4B8F5</accession>
<evidence type="ECO:0000259" key="1">
    <source>
        <dbReference type="Pfam" id="PF00561"/>
    </source>
</evidence>
<gene>
    <name evidence="2" type="primary">carC</name>
</gene>
<feature type="domain" description="AB hydrolase-1" evidence="1">
    <location>
        <begin position="27"/>
        <end position="260"/>
    </location>
</feature>
<dbReference type="GO" id="GO:0016787">
    <property type="term" value="F:hydrolase activity"/>
    <property type="evidence" value="ECO:0007669"/>
    <property type="project" value="UniProtKB-KW"/>
</dbReference>
<organism evidence="2">
    <name type="scientific">carbazole-degrading bacterium OC9</name>
    <dbReference type="NCBI Taxonomy" id="513000"/>
    <lineage>
        <taxon>Bacteria</taxon>
    </lineage>
</organism>
<dbReference type="EMBL" id="AB500215">
    <property type="protein sequence ID" value="BAH60847.1"/>
    <property type="molecule type" value="Genomic_DNA"/>
</dbReference>
<dbReference type="SUPFAM" id="SSF53474">
    <property type="entry name" value="alpha/beta-Hydrolases"/>
    <property type="match status" value="1"/>
</dbReference>
<dbReference type="PANTHER" id="PTHR46438:SF11">
    <property type="entry name" value="LIPASE-RELATED"/>
    <property type="match status" value="1"/>
</dbReference>
<dbReference type="PANTHER" id="PTHR46438">
    <property type="entry name" value="ALPHA/BETA-HYDROLASES SUPERFAMILY PROTEIN"/>
    <property type="match status" value="1"/>
</dbReference>
<proteinExistence type="predicted"/>
<name>C4B8F5_UNCXX</name>
<protein>
    <submittedName>
        <fullName evidence="2">Meta-cleavage compound hydrolase</fullName>
    </submittedName>
</protein>
<sequence>MSEFVSRFVDVEGIKTHYLEAGDPGAPPVVLIHGGGAGADAVGNWRFCIPQFARDFHVLAVEMVGFGKTDKPDPATYDYSQQSRNKHMAGFIKAMDMGPLPLVGNSMGGATALGVAMEQPELIDRLVLMGSAGLNEEVTPALEPIVHYDFTPEGMRRLIDALTSSTFEITDELVKFRHDMSVVPETREAYKHIMGWIRQQGGLAYTEEQISAVKTPALVVNGKDDLVVPLTNGYRFLELLENSWGYFIPHCGHWAMIEHADDFVAATTTFLKKDLGV</sequence>
<evidence type="ECO:0000313" key="2">
    <source>
        <dbReference type="EMBL" id="BAH60847.1"/>
    </source>
</evidence>
<dbReference type="InterPro" id="IPR029058">
    <property type="entry name" value="AB_hydrolase_fold"/>
</dbReference>
<dbReference type="AlphaFoldDB" id="C4B8F5"/>
<keyword evidence="2" id="KW-0378">Hydrolase</keyword>
<dbReference type="Gene3D" id="3.40.50.1820">
    <property type="entry name" value="alpha/beta hydrolase"/>
    <property type="match status" value="1"/>
</dbReference>
<dbReference type="Pfam" id="PF00561">
    <property type="entry name" value="Abhydrolase_1"/>
    <property type="match status" value="1"/>
</dbReference>
<dbReference type="InterPro" id="IPR000073">
    <property type="entry name" value="AB_hydrolase_1"/>
</dbReference>
<dbReference type="ESTHER" id="9bact-c4b8g8">
    <property type="family name" value="Carbon-carbon_bond_hydrolase"/>
</dbReference>
<dbReference type="PRINTS" id="PR00111">
    <property type="entry name" value="ABHYDROLASE"/>
</dbReference>
<reference evidence="2" key="1">
    <citation type="journal article" date="2010" name="Biotechnol. Lett.">
        <title>Isolation and characterization of the gene encoding the chloroplast-type ferredoxin component of carbazole 1,9a-dioxygenase from a putative Kordiimonas sp.</title>
        <authorList>
            <person name="Maeda R."/>
            <person name="Ishii T."/>
            <person name="Ito Y."/>
            <person name="Zulkharnain A.B."/>
            <person name="Iwata K."/>
            <person name="Omori T."/>
        </authorList>
    </citation>
    <scope>NUCLEOTIDE SEQUENCE</scope>
    <source>
        <strain evidence="2">OC9</strain>
    </source>
</reference>